<dbReference type="InterPro" id="IPR013783">
    <property type="entry name" value="Ig-like_fold"/>
</dbReference>
<dbReference type="InterPro" id="IPR007110">
    <property type="entry name" value="Ig-like_dom"/>
</dbReference>
<protein>
    <recommendedName>
        <fullName evidence="2">Ig-like domain-containing protein</fullName>
    </recommendedName>
</protein>
<dbReference type="PROSITE" id="PS50835">
    <property type="entry name" value="IG_LIKE"/>
    <property type="match status" value="1"/>
</dbReference>
<proteinExistence type="predicted"/>
<feature type="domain" description="Ig-like" evidence="2">
    <location>
        <begin position="31"/>
        <end position="104"/>
    </location>
</feature>
<dbReference type="AlphaFoldDB" id="A0ABD6EQC0"/>
<evidence type="ECO:0000313" key="4">
    <source>
        <dbReference type="Proteomes" id="UP001608902"/>
    </source>
</evidence>
<dbReference type="Pfam" id="PF07679">
    <property type="entry name" value="I-set"/>
    <property type="match status" value="1"/>
</dbReference>
<gene>
    <name evidence="3" type="ORF">AB6A40_008066</name>
</gene>
<dbReference type="InterPro" id="IPR013098">
    <property type="entry name" value="Ig_I-set"/>
</dbReference>
<organism evidence="3 4">
    <name type="scientific">Gnathostoma spinigerum</name>
    <dbReference type="NCBI Taxonomy" id="75299"/>
    <lineage>
        <taxon>Eukaryota</taxon>
        <taxon>Metazoa</taxon>
        <taxon>Ecdysozoa</taxon>
        <taxon>Nematoda</taxon>
        <taxon>Chromadorea</taxon>
        <taxon>Rhabditida</taxon>
        <taxon>Spirurina</taxon>
        <taxon>Gnathostomatomorpha</taxon>
        <taxon>Gnathostomatoidea</taxon>
        <taxon>Gnathostomatidae</taxon>
        <taxon>Gnathostoma</taxon>
    </lineage>
</organism>
<sequence length="104" mass="11610">MFSIVIIGCILHVVAVNAESSYHGQRLDRAPFFTTNPLVANYREGSAVTLSCAAKARPAPKIEWYFGEARIRSSKKYMIKENVTDSSIEAALTIFPFQRNDVGR</sequence>
<feature type="signal peptide" evidence="1">
    <location>
        <begin position="1"/>
        <end position="18"/>
    </location>
</feature>
<dbReference type="InterPro" id="IPR036179">
    <property type="entry name" value="Ig-like_dom_sf"/>
</dbReference>
<feature type="chain" id="PRO_5044856937" description="Ig-like domain-containing protein" evidence="1">
    <location>
        <begin position="19"/>
        <end position="104"/>
    </location>
</feature>
<dbReference type="Proteomes" id="UP001608902">
    <property type="component" value="Unassembled WGS sequence"/>
</dbReference>
<keyword evidence="4" id="KW-1185">Reference proteome</keyword>
<comment type="caution">
    <text evidence="3">The sequence shown here is derived from an EMBL/GenBank/DDBJ whole genome shotgun (WGS) entry which is preliminary data.</text>
</comment>
<keyword evidence="1" id="KW-0732">Signal</keyword>
<dbReference type="SUPFAM" id="SSF48726">
    <property type="entry name" value="Immunoglobulin"/>
    <property type="match status" value="1"/>
</dbReference>
<evidence type="ECO:0000259" key="2">
    <source>
        <dbReference type="PROSITE" id="PS50835"/>
    </source>
</evidence>
<evidence type="ECO:0000313" key="3">
    <source>
        <dbReference type="EMBL" id="MFH4981357.1"/>
    </source>
</evidence>
<evidence type="ECO:0000256" key="1">
    <source>
        <dbReference type="SAM" id="SignalP"/>
    </source>
</evidence>
<reference evidence="3 4" key="1">
    <citation type="submission" date="2024-08" db="EMBL/GenBank/DDBJ databases">
        <title>Gnathostoma spinigerum genome.</title>
        <authorList>
            <person name="Gonzalez-Bertolin B."/>
            <person name="Monzon S."/>
            <person name="Zaballos A."/>
            <person name="Jimenez P."/>
            <person name="Dekumyoy P."/>
            <person name="Varona S."/>
            <person name="Cuesta I."/>
            <person name="Sumanam S."/>
            <person name="Adisakwattana P."/>
            <person name="Gasser R.B."/>
            <person name="Hernandez-Gonzalez A."/>
            <person name="Young N.D."/>
            <person name="Perteguer M.J."/>
        </authorList>
    </citation>
    <scope>NUCLEOTIDE SEQUENCE [LARGE SCALE GENOMIC DNA]</scope>
    <source>
        <strain evidence="3">AL3</strain>
        <tissue evidence="3">Liver</tissue>
    </source>
</reference>
<dbReference type="EMBL" id="JBGFUD010007049">
    <property type="protein sequence ID" value="MFH4981357.1"/>
    <property type="molecule type" value="Genomic_DNA"/>
</dbReference>
<dbReference type="Gene3D" id="2.60.40.10">
    <property type="entry name" value="Immunoglobulins"/>
    <property type="match status" value="1"/>
</dbReference>
<name>A0ABD6EQC0_9BILA</name>
<accession>A0ABD6EQC0</accession>